<protein>
    <recommendedName>
        <fullName evidence="5">Phlebovirus glycoprotein G2 fusion domain-containing protein</fullName>
    </recommendedName>
</protein>
<dbReference type="OrthoDB" id="5895765at2759"/>
<feature type="signal peptide" evidence="2">
    <location>
        <begin position="1"/>
        <end position="20"/>
    </location>
</feature>
<keyword evidence="1" id="KW-1133">Transmembrane helix</keyword>
<organism evidence="3 4">
    <name type="scientific">Ancylostoma ceylanicum</name>
    <dbReference type="NCBI Taxonomy" id="53326"/>
    <lineage>
        <taxon>Eukaryota</taxon>
        <taxon>Metazoa</taxon>
        <taxon>Ecdysozoa</taxon>
        <taxon>Nematoda</taxon>
        <taxon>Chromadorea</taxon>
        <taxon>Rhabditida</taxon>
        <taxon>Rhabditina</taxon>
        <taxon>Rhabditomorpha</taxon>
        <taxon>Strongyloidea</taxon>
        <taxon>Ancylostomatidae</taxon>
        <taxon>Ancylostomatinae</taxon>
        <taxon>Ancylostoma</taxon>
    </lineage>
</organism>
<reference evidence="4" key="1">
    <citation type="journal article" date="2015" name="Nat. Genet.">
        <title>The genome and transcriptome of the zoonotic hookworm Ancylostoma ceylanicum identify infection-specific gene families.</title>
        <authorList>
            <person name="Schwarz E.M."/>
            <person name="Hu Y."/>
            <person name="Antoshechkin I."/>
            <person name="Miller M.M."/>
            <person name="Sternberg P.W."/>
            <person name="Aroian R.V."/>
        </authorList>
    </citation>
    <scope>NUCLEOTIDE SEQUENCE</scope>
    <source>
        <strain evidence="4">HY135</strain>
    </source>
</reference>
<feature type="transmembrane region" description="Helical" evidence="1">
    <location>
        <begin position="178"/>
        <end position="200"/>
    </location>
</feature>
<comment type="caution">
    <text evidence="3">The sequence shown here is derived from an EMBL/GenBank/DDBJ whole genome shotgun (WGS) entry which is preliminary data.</text>
</comment>
<keyword evidence="1" id="KW-0472">Membrane</keyword>
<evidence type="ECO:0000313" key="4">
    <source>
        <dbReference type="Proteomes" id="UP000024635"/>
    </source>
</evidence>
<sequence length="212" mass="23978">MRLHVVLIVSSLAVFSLVEALVCHAQTEEKLPDGSFKCVEFPSKSKGNEKEEFCASVSRARHGYLFPDSAMSMSSNCTETKGKKLCYCNPSDNCNSIHWIQKLIPEFAKCPEKWDSSLKYHTTGTSYWMKFMNSDPSEARDVKLAAKEIKFKSLGLHPTPSLYFTTKRQEEIYNISSLVLVLVCLFSIAYVTVTVIWNILATKEMFSAMSQE</sequence>
<keyword evidence="4" id="KW-1185">Reference proteome</keyword>
<evidence type="ECO:0008006" key="5">
    <source>
        <dbReference type="Google" id="ProtNLM"/>
    </source>
</evidence>
<gene>
    <name evidence="3" type="primary">Acey_s0251.g196</name>
    <name evidence="3" type="ORF">Y032_0251g196</name>
</gene>
<feature type="chain" id="PRO_5001489294" description="Phlebovirus glycoprotein G2 fusion domain-containing protein" evidence="2">
    <location>
        <begin position="21"/>
        <end position="212"/>
    </location>
</feature>
<evidence type="ECO:0000313" key="3">
    <source>
        <dbReference type="EMBL" id="EYB88216.1"/>
    </source>
</evidence>
<evidence type="ECO:0000256" key="2">
    <source>
        <dbReference type="SAM" id="SignalP"/>
    </source>
</evidence>
<dbReference type="EMBL" id="JARK01001587">
    <property type="protein sequence ID" value="EYB88216.1"/>
    <property type="molecule type" value="Genomic_DNA"/>
</dbReference>
<dbReference type="Proteomes" id="UP000024635">
    <property type="component" value="Unassembled WGS sequence"/>
</dbReference>
<keyword evidence="2" id="KW-0732">Signal</keyword>
<proteinExistence type="predicted"/>
<name>A0A016SCW0_9BILA</name>
<keyword evidence="1" id="KW-0812">Transmembrane</keyword>
<accession>A0A016SCW0</accession>
<evidence type="ECO:0000256" key="1">
    <source>
        <dbReference type="SAM" id="Phobius"/>
    </source>
</evidence>
<dbReference type="AlphaFoldDB" id="A0A016SCW0"/>